<feature type="chain" id="PRO_5047087662" evidence="2">
    <location>
        <begin position="18"/>
        <end position="591"/>
    </location>
</feature>
<proteinExistence type="predicted"/>
<feature type="transmembrane region" description="Helical" evidence="1">
    <location>
        <begin position="267"/>
        <end position="293"/>
    </location>
</feature>
<sequence length="591" mass="65587">MRLRSPCILLMIAISHAVLEIPERFRASNNVSFDHDQCIATVVKHIESNLTSYVPMELLFTRGPDGSFNSGPTNMTLTIPACEILCGNMKVNWYTDRGPRLMTWIIPILLLLSNIELSPLDKRRFHTLLQALGDPIDVLWSFLHKIHSATQIYEFSSRSLSRRSRKGAESVLNQPIFVRAVATVLMAFQDVLGPGFADYRQLEDIIDYLDPRIETIFSLWKETGLELSDARTDERLRSCLAIVLYVLQVLSGFIFDIGGGSSNPPGGVIAVALTLTFLIPMVLLSAVTGAFTSRRGALRILRRFVKDGRAAAAGTRAEKVVLPAQLETILANRGLLPSHGEPNWDEYLKSLHWSGGKDTYRPWKICHIARGAGLAGYILPLIQPHRPKPSGRGLGRSKRWPSDLFNKGKKVSKKAHQEEATLPLPSRHRREAFYEFLVATCPILAGLAGGLGILFLAGEGGWSCRHVLLLSMLSSWLLSTALSSGSYTLIWKSDPRLKRYHWWFCLVKDGLIGSAILGWVSITAAGFFNSCSCWGQELFQGGSVGVVLNVNPRYFEYNTNKFPGIERDNGLALVRNKEATALERNTAEIGG</sequence>
<dbReference type="EMBL" id="BAAFSV010000006">
    <property type="protein sequence ID" value="GAB1321003.1"/>
    <property type="molecule type" value="Genomic_DNA"/>
</dbReference>
<dbReference type="RefSeq" id="XP_070922733.1">
    <property type="nucleotide sequence ID" value="XM_071066632.1"/>
</dbReference>
<keyword evidence="1" id="KW-0812">Transmembrane</keyword>
<evidence type="ECO:0000256" key="2">
    <source>
        <dbReference type="SAM" id="SignalP"/>
    </source>
</evidence>
<feature type="signal peptide" evidence="2">
    <location>
        <begin position="1"/>
        <end position="17"/>
    </location>
</feature>
<dbReference type="Proteomes" id="UP001628179">
    <property type="component" value="Unassembled WGS sequence"/>
</dbReference>
<accession>A0ABQ0GTD4</accession>
<reference evidence="3 4" key="1">
    <citation type="submission" date="2024-09" db="EMBL/GenBank/DDBJ databases">
        <title>Itraconazole resistance in Madurella fahalii resulting from another homologue of gene encoding cytochrome P450 14-alpha sterol demethylase (CYP51).</title>
        <authorList>
            <person name="Yoshioka I."/>
            <person name="Fahal A.H."/>
            <person name="Kaneko S."/>
            <person name="Yaguchi T."/>
        </authorList>
    </citation>
    <scope>NUCLEOTIDE SEQUENCE [LARGE SCALE GENOMIC DNA]</scope>
    <source>
        <strain evidence="3 4">IFM 68171</strain>
    </source>
</reference>
<keyword evidence="1" id="KW-1133">Transmembrane helix</keyword>
<organism evidence="3 4">
    <name type="scientific">Madurella fahalii</name>
    <dbReference type="NCBI Taxonomy" id="1157608"/>
    <lineage>
        <taxon>Eukaryota</taxon>
        <taxon>Fungi</taxon>
        <taxon>Dikarya</taxon>
        <taxon>Ascomycota</taxon>
        <taxon>Pezizomycotina</taxon>
        <taxon>Sordariomycetes</taxon>
        <taxon>Sordariomycetidae</taxon>
        <taxon>Sordariales</taxon>
        <taxon>Sordariales incertae sedis</taxon>
        <taxon>Madurella</taxon>
    </lineage>
</organism>
<feature type="transmembrane region" description="Helical" evidence="1">
    <location>
        <begin position="432"/>
        <end position="456"/>
    </location>
</feature>
<gene>
    <name evidence="3" type="ORF">MFIFM68171_11213</name>
</gene>
<protein>
    <submittedName>
        <fullName evidence="3">Uncharacterized protein</fullName>
    </submittedName>
</protein>
<dbReference type="GeneID" id="98181955"/>
<feature type="transmembrane region" description="Helical" evidence="1">
    <location>
        <begin position="236"/>
        <end position="255"/>
    </location>
</feature>
<name>A0ABQ0GTD4_9PEZI</name>
<evidence type="ECO:0000313" key="4">
    <source>
        <dbReference type="Proteomes" id="UP001628179"/>
    </source>
</evidence>
<evidence type="ECO:0000313" key="3">
    <source>
        <dbReference type="EMBL" id="GAB1321003.1"/>
    </source>
</evidence>
<keyword evidence="4" id="KW-1185">Reference proteome</keyword>
<evidence type="ECO:0000256" key="1">
    <source>
        <dbReference type="SAM" id="Phobius"/>
    </source>
</evidence>
<keyword evidence="2" id="KW-0732">Signal</keyword>
<feature type="transmembrane region" description="Helical" evidence="1">
    <location>
        <begin position="502"/>
        <end position="528"/>
    </location>
</feature>
<feature type="transmembrane region" description="Helical" evidence="1">
    <location>
        <begin position="468"/>
        <end position="490"/>
    </location>
</feature>
<comment type="caution">
    <text evidence="3">The sequence shown here is derived from an EMBL/GenBank/DDBJ whole genome shotgun (WGS) entry which is preliminary data.</text>
</comment>
<keyword evidence="1" id="KW-0472">Membrane</keyword>